<dbReference type="Proteomes" id="UP001163835">
    <property type="component" value="Unassembled WGS sequence"/>
</dbReference>
<keyword evidence="2" id="KW-1185">Reference proteome</keyword>
<comment type="caution">
    <text evidence="1">The sequence shown here is derived from an EMBL/GenBank/DDBJ whole genome shotgun (WGS) entry which is preliminary data.</text>
</comment>
<protein>
    <submittedName>
        <fullName evidence="1">Uncharacterized protein</fullName>
    </submittedName>
</protein>
<reference evidence="1" key="1">
    <citation type="submission" date="2022-09" db="EMBL/GenBank/DDBJ databases">
        <title>A Global Phylogenomic Analysis of the Shiitake Genus Lentinula.</title>
        <authorList>
            <consortium name="DOE Joint Genome Institute"/>
            <person name="Sierra-Patev S."/>
            <person name="Min B."/>
            <person name="Naranjo-Ortiz M."/>
            <person name="Looney B."/>
            <person name="Konkel Z."/>
            <person name="Slot J.C."/>
            <person name="Sakamoto Y."/>
            <person name="Steenwyk J.L."/>
            <person name="Rokas A."/>
            <person name="Carro J."/>
            <person name="Camarero S."/>
            <person name="Ferreira P."/>
            <person name="Molpeceres G."/>
            <person name="Ruiz-Duenas F.J."/>
            <person name="Serrano A."/>
            <person name="Henrissat B."/>
            <person name="Drula E."/>
            <person name="Hughes K.W."/>
            <person name="Mata J.L."/>
            <person name="Ishikawa N.K."/>
            <person name="Vargas-Isla R."/>
            <person name="Ushijima S."/>
            <person name="Smith C.A."/>
            <person name="Ahrendt S."/>
            <person name="Andreopoulos W."/>
            <person name="He G."/>
            <person name="Labutti K."/>
            <person name="Lipzen A."/>
            <person name="Ng V."/>
            <person name="Riley R."/>
            <person name="Sandor L."/>
            <person name="Barry K."/>
            <person name="Martinez A.T."/>
            <person name="Xiao Y."/>
            <person name="Gibbons J.G."/>
            <person name="Terashima K."/>
            <person name="Grigoriev I.V."/>
            <person name="Hibbett D.S."/>
        </authorList>
    </citation>
    <scope>NUCLEOTIDE SEQUENCE</scope>
    <source>
        <strain evidence="1">TMI1499</strain>
    </source>
</reference>
<gene>
    <name evidence="1" type="ORF">F5876DRAFT_14380</name>
</gene>
<organism evidence="1 2">
    <name type="scientific">Lentinula aff. lateritia</name>
    <dbReference type="NCBI Taxonomy" id="2804960"/>
    <lineage>
        <taxon>Eukaryota</taxon>
        <taxon>Fungi</taxon>
        <taxon>Dikarya</taxon>
        <taxon>Basidiomycota</taxon>
        <taxon>Agaricomycotina</taxon>
        <taxon>Agaricomycetes</taxon>
        <taxon>Agaricomycetidae</taxon>
        <taxon>Agaricales</taxon>
        <taxon>Marasmiineae</taxon>
        <taxon>Omphalotaceae</taxon>
        <taxon>Lentinula</taxon>
    </lineage>
</organism>
<evidence type="ECO:0000313" key="1">
    <source>
        <dbReference type="EMBL" id="KAJ3812703.1"/>
    </source>
</evidence>
<feature type="non-terminal residue" evidence="1">
    <location>
        <position position="89"/>
    </location>
</feature>
<dbReference type="EMBL" id="MU795015">
    <property type="protein sequence ID" value="KAJ3812703.1"/>
    <property type="molecule type" value="Genomic_DNA"/>
</dbReference>
<sequence>MHDLDQTLQHIPIYLQKLTKLRLQCEALLRGNGFRKLPLELVSEIFVHCLEPVSCPSYRLYDQSSGMPFVLSQVCRQWRTVALSTPALW</sequence>
<name>A0ACC1U7B8_9AGAR</name>
<accession>A0ACC1U7B8</accession>
<proteinExistence type="predicted"/>
<evidence type="ECO:0000313" key="2">
    <source>
        <dbReference type="Proteomes" id="UP001163835"/>
    </source>
</evidence>